<sequence>MLADVQSSYGLARPFHGAGNFETEHQRNLVREVCAAVQTGRLIVVSGLVGSGKTHLLRRIEDELVRAGKVAVAKSLAVDKRRTSLPSLIEALFYDLSPGDRAQVKIPKQAERRERDLRDIMRKGKRPVVLVVDEAHDLHHKTLTGLKRLMEVVADAGVLLSVLLVGHPRLRNDLRRPQMEEIGYRTTTFDYEGIGAERRDYVAWLLGACAAEGVKVADLMDEDAIDLVAERLRTPLQIEMHLTLAFEQGFRLAAKPVTAEIVEQVLSRAIDDLEPTLTRNGYDAGALASQLNTRPSDVRAFLAGTLDTEHTRELTERLREAGVPI</sequence>
<reference evidence="2 3" key="1">
    <citation type="submission" date="2015-01" db="EMBL/GenBank/DDBJ databases">
        <title>Genome of Sphingomonas taxi strain 30a.</title>
        <authorList>
            <person name="Eevers N."/>
            <person name="Van Hamme J."/>
            <person name="Bottos E."/>
            <person name="Weyens N."/>
            <person name="Vangronsveld J."/>
        </authorList>
    </citation>
    <scope>NUCLEOTIDE SEQUENCE [LARGE SCALE GENOMIC DNA]</scope>
    <source>
        <strain evidence="2 3">30a</strain>
    </source>
</reference>
<evidence type="ECO:0000313" key="2">
    <source>
        <dbReference type="EMBL" id="KIU25944.1"/>
    </source>
</evidence>
<dbReference type="SUPFAM" id="SSF52540">
    <property type="entry name" value="P-loop containing nucleoside triphosphate hydrolases"/>
    <property type="match status" value="1"/>
</dbReference>
<dbReference type="Gene3D" id="3.40.50.300">
    <property type="entry name" value="P-loop containing nucleotide triphosphate hydrolases"/>
    <property type="match status" value="1"/>
</dbReference>
<protein>
    <submittedName>
        <fullName evidence="2">ATPase AAA</fullName>
    </submittedName>
</protein>
<dbReference type="PANTHER" id="PTHR35894:SF1">
    <property type="entry name" value="PHOSPHORIBULOKINASE _ URIDINE KINASE FAMILY"/>
    <property type="match status" value="1"/>
</dbReference>
<gene>
    <name evidence="2" type="ORF">SR41_17450</name>
</gene>
<organism evidence="2 3">
    <name type="scientific">Sphingomonas melonis</name>
    <dbReference type="NCBI Taxonomy" id="152682"/>
    <lineage>
        <taxon>Bacteria</taxon>
        <taxon>Pseudomonadati</taxon>
        <taxon>Pseudomonadota</taxon>
        <taxon>Alphaproteobacteria</taxon>
        <taxon>Sphingomonadales</taxon>
        <taxon>Sphingomonadaceae</taxon>
        <taxon>Sphingomonas</taxon>
    </lineage>
</organism>
<evidence type="ECO:0000313" key="3">
    <source>
        <dbReference type="Proteomes" id="UP000033203"/>
    </source>
</evidence>
<dbReference type="InterPro" id="IPR003593">
    <property type="entry name" value="AAA+_ATPase"/>
</dbReference>
<dbReference type="Pfam" id="PF13401">
    <property type="entry name" value="AAA_22"/>
    <property type="match status" value="1"/>
</dbReference>
<dbReference type="EMBL" id="JXTP01000092">
    <property type="protein sequence ID" value="KIU25944.1"/>
    <property type="molecule type" value="Genomic_DNA"/>
</dbReference>
<feature type="domain" description="AAA+ ATPase" evidence="1">
    <location>
        <begin position="39"/>
        <end position="195"/>
    </location>
</feature>
<accession>A0A0D1KN78</accession>
<dbReference type="InterPro" id="IPR052026">
    <property type="entry name" value="ExeA_AAA_ATPase_DNA-bind"/>
</dbReference>
<dbReference type="AlphaFoldDB" id="A0A0D1KN78"/>
<dbReference type="PATRIC" id="fig|1549858.7.peg.1530"/>
<proteinExistence type="predicted"/>
<dbReference type="Proteomes" id="UP000033203">
    <property type="component" value="Unassembled WGS sequence"/>
</dbReference>
<dbReference type="InterPro" id="IPR049945">
    <property type="entry name" value="AAA_22"/>
</dbReference>
<evidence type="ECO:0000259" key="1">
    <source>
        <dbReference type="SMART" id="SM00382"/>
    </source>
</evidence>
<dbReference type="SMART" id="SM00382">
    <property type="entry name" value="AAA"/>
    <property type="match status" value="1"/>
</dbReference>
<comment type="caution">
    <text evidence="2">The sequence shown here is derived from an EMBL/GenBank/DDBJ whole genome shotgun (WGS) entry which is preliminary data.</text>
</comment>
<dbReference type="InterPro" id="IPR027417">
    <property type="entry name" value="P-loop_NTPase"/>
</dbReference>
<name>A0A0D1KN78_9SPHN</name>
<dbReference type="GO" id="GO:0016887">
    <property type="term" value="F:ATP hydrolysis activity"/>
    <property type="evidence" value="ECO:0007669"/>
    <property type="project" value="InterPro"/>
</dbReference>
<dbReference type="PANTHER" id="PTHR35894">
    <property type="entry name" value="GENERAL SECRETION PATHWAY PROTEIN A-RELATED"/>
    <property type="match status" value="1"/>
</dbReference>